<keyword evidence="2 4" id="KW-0560">Oxidoreductase</keyword>
<dbReference type="FunFam" id="3.40.605.10:FF:000004">
    <property type="entry name" value="Aldehyde dehydrogenase"/>
    <property type="match status" value="1"/>
</dbReference>
<comment type="similarity">
    <text evidence="1 4 7">Belongs to the aldehyde dehydrogenase family.</text>
</comment>
<feature type="active site" evidence="5 6">
    <location>
        <position position="218"/>
    </location>
</feature>
<keyword evidence="3" id="KW-0520">NAD</keyword>
<accession>A0A167J4H7</accession>
<evidence type="ECO:0000256" key="8">
    <source>
        <dbReference type="SAM" id="Phobius"/>
    </source>
</evidence>
<proteinExistence type="inferred from homology"/>
<feature type="transmembrane region" description="Helical" evidence="8">
    <location>
        <begin position="487"/>
        <end position="505"/>
    </location>
</feature>
<dbReference type="InterPro" id="IPR029510">
    <property type="entry name" value="Ald_DH_CS_GLU"/>
</dbReference>
<feature type="domain" description="Aldehyde dehydrogenase" evidence="9">
    <location>
        <begin position="30"/>
        <end position="438"/>
    </location>
</feature>
<keyword evidence="8" id="KW-1133">Transmembrane helix</keyword>
<dbReference type="InterPro" id="IPR015590">
    <property type="entry name" value="Aldehyde_DH_dom"/>
</dbReference>
<evidence type="ECO:0000259" key="9">
    <source>
        <dbReference type="Pfam" id="PF00171"/>
    </source>
</evidence>
<keyword evidence="11" id="KW-1185">Reference proteome</keyword>
<dbReference type="PANTHER" id="PTHR43570:SF16">
    <property type="entry name" value="ALDEHYDE DEHYDROGENASE TYPE III, ISOFORM Q"/>
    <property type="match status" value="1"/>
</dbReference>
<dbReference type="InterPro" id="IPR012394">
    <property type="entry name" value="Aldehyde_DH_NAD(P)"/>
</dbReference>
<dbReference type="EMBL" id="KV417303">
    <property type="protein sequence ID" value="KZO93241.1"/>
    <property type="molecule type" value="Genomic_DNA"/>
</dbReference>
<keyword evidence="8" id="KW-0812">Transmembrane</keyword>
<keyword evidence="8" id="KW-0472">Membrane</keyword>
<evidence type="ECO:0000256" key="4">
    <source>
        <dbReference type="PIRNR" id="PIRNR036492"/>
    </source>
</evidence>
<dbReference type="PIRSF" id="PIRSF036492">
    <property type="entry name" value="ALDH"/>
    <property type="match status" value="1"/>
</dbReference>
<dbReference type="InterPro" id="IPR016162">
    <property type="entry name" value="Ald_DH_N"/>
</dbReference>
<dbReference type="GO" id="GO:0004029">
    <property type="term" value="F:aldehyde dehydrogenase (NAD+) activity"/>
    <property type="evidence" value="ECO:0007669"/>
    <property type="project" value="TreeGrafter"/>
</dbReference>
<organism evidence="10 11">
    <name type="scientific">Calocera viscosa (strain TUFC12733)</name>
    <dbReference type="NCBI Taxonomy" id="1330018"/>
    <lineage>
        <taxon>Eukaryota</taxon>
        <taxon>Fungi</taxon>
        <taxon>Dikarya</taxon>
        <taxon>Basidiomycota</taxon>
        <taxon>Agaricomycotina</taxon>
        <taxon>Dacrymycetes</taxon>
        <taxon>Dacrymycetales</taxon>
        <taxon>Dacrymycetaceae</taxon>
        <taxon>Calocera</taxon>
    </lineage>
</organism>
<dbReference type="Proteomes" id="UP000076738">
    <property type="component" value="Unassembled WGS sequence"/>
</dbReference>
<feature type="active site" evidence="5">
    <location>
        <position position="252"/>
    </location>
</feature>
<dbReference type="FunFam" id="3.40.309.10:FF:000003">
    <property type="entry name" value="Aldehyde dehydrogenase"/>
    <property type="match status" value="1"/>
</dbReference>
<dbReference type="GO" id="GO:0006081">
    <property type="term" value="P:aldehyde metabolic process"/>
    <property type="evidence" value="ECO:0007669"/>
    <property type="project" value="InterPro"/>
</dbReference>
<gene>
    <name evidence="10" type="ORF">CALVIDRAFT_540228</name>
</gene>
<dbReference type="STRING" id="1330018.A0A167J4H7"/>
<evidence type="ECO:0000313" key="11">
    <source>
        <dbReference type="Proteomes" id="UP000076738"/>
    </source>
</evidence>
<dbReference type="GO" id="GO:0005737">
    <property type="term" value="C:cytoplasm"/>
    <property type="evidence" value="ECO:0007669"/>
    <property type="project" value="TreeGrafter"/>
</dbReference>
<protein>
    <recommendedName>
        <fullName evidence="4">Aldehyde dehydrogenase</fullName>
    </recommendedName>
</protein>
<dbReference type="AlphaFoldDB" id="A0A167J4H7"/>
<dbReference type="InterPro" id="IPR016163">
    <property type="entry name" value="Ald_DH_C"/>
</dbReference>
<dbReference type="InterPro" id="IPR016161">
    <property type="entry name" value="Ald_DH/histidinol_DH"/>
</dbReference>
<dbReference type="Pfam" id="PF00171">
    <property type="entry name" value="Aldedh"/>
    <property type="match status" value="1"/>
</dbReference>
<sequence length="512" mass="56810">MTTFAHTPLATIAQHHADLQETFMSNKCRPEVYRKEQLIRLAYLLQENEARFQDAFQKDLGRPKLETPFIELTVMVNACVYALKNLHKWMKTEYAPFDMVSGVLKPRVTKEPKGVALIIGPFNYPIWCTVSPLIGAIAAGCPCVIKMSEHVPSVSALFAELVDTYLDHDAYRVVNGAVDETSKLLELRWDQIFFTGSGKVGRIVATAAAKYVTPVALELGGKSPVIFDSTVDFDTAARKVLWGKTINAGQTCIAPDYLLVPEDCMERVAVAFKKAYDSFYPEGSGKSDSYSRIVDDRSFNRLKDVMDRSKAELVCGGETDAATKFIAPSVYKNVLRGDSLMENELFGPILPIIGVKNVEEAVEYIRNGESPLVIYAFTNDKKTKEYIRTMTRSGSYTINDLIVQAAVDSVPFGGVGGSGYGSHHGKAAFDMFTHERTVTEEPNWMHVVMKWRYPPYVASNYARLALVAKVNIPYPKPGAKPSLLQSAWIRIFGAGFVVILAAAAAQRLKQRK</sequence>
<name>A0A167J4H7_CALVF</name>
<reference evidence="10 11" key="1">
    <citation type="journal article" date="2016" name="Mol. Biol. Evol.">
        <title>Comparative Genomics of Early-Diverging Mushroom-Forming Fungi Provides Insights into the Origins of Lignocellulose Decay Capabilities.</title>
        <authorList>
            <person name="Nagy L.G."/>
            <person name="Riley R."/>
            <person name="Tritt A."/>
            <person name="Adam C."/>
            <person name="Daum C."/>
            <person name="Floudas D."/>
            <person name="Sun H."/>
            <person name="Yadav J.S."/>
            <person name="Pangilinan J."/>
            <person name="Larsson K.H."/>
            <person name="Matsuura K."/>
            <person name="Barry K."/>
            <person name="Labutti K."/>
            <person name="Kuo R."/>
            <person name="Ohm R.A."/>
            <person name="Bhattacharya S.S."/>
            <person name="Shirouzu T."/>
            <person name="Yoshinaga Y."/>
            <person name="Martin F.M."/>
            <person name="Grigoriev I.V."/>
            <person name="Hibbett D.S."/>
        </authorList>
    </citation>
    <scope>NUCLEOTIDE SEQUENCE [LARGE SCALE GENOMIC DNA]</scope>
    <source>
        <strain evidence="10 11">TUFC12733</strain>
    </source>
</reference>
<evidence type="ECO:0000256" key="1">
    <source>
        <dbReference type="ARBA" id="ARBA00009986"/>
    </source>
</evidence>
<dbReference type="PROSITE" id="PS00687">
    <property type="entry name" value="ALDEHYDE_DEHYDR_GLU"/>
    <property type="match status" value="1"/>
</dbReference>
<dbReference type="PANTHER" id="PTHR43570">
    <property type="entry name" value="ALDEHYDE DEHYDROGENASE"/>
    <property type="match status" value="1"/>
</dbReference>
<dbReference type="Gene3D" id="3.40.309.10">
    <property type="entry name" value="Aldehyde Dehydrogenase, Chain A, domain 2"/>
    <property type="match status" value="1"/>
</dbReference>
<evidence type="ECO:0000256" key="5">
    <source>
        <dbReference type="PIRSR" id="PIRSR036492-1"/>
    </source>
</evidence>
<evidence type="ECO:0000256" key="2">
    <source>
        <dbReference type="ARBA" id="ARBA00023002"/>
    </source>
</evidence>
<evidence type="ECO:0000256" key="3">
    <source>
        <dbReference type="ARBA" id="ARBA00023027"/>
    </source>
</evidence>
<dbReference type="OrthoDB" id="440325at2759"/>
<evidence type="ECO:0000313" key="10">
    <source>
        <dbReference type="EMBL" id="KZO93241.1"/>
    </source>
</evidence>
<evidence type="ECO:0000256" key="6">
    <source>
        <dbReference type="PROSITE-ProRule" id="PRU10007"/>
    </source>
</evidence>
<dbReference type="Gene3D" id="3.40.605.10">
    <property type="entry name" value="Aldehyde Dehydrogenase, Chain A, domain 1"/>
    <property type="match status" value="1"/>
</dbReference>
<evidence type="ECO:0000256" key="7">
    <source>
        <dbReference type="RuleBase" id="RU003345"/>
    </source>
</evidence>
<dbReference type="SUPFAM" id="SSF53720">
    <property type="entry name" value="ALDH-like"/>
    <property type="match status" value="1"/>
</dbReference>